<feature type="region of interest" description="Disordered" evidence="1">
    <location>
        <begin position="768"/>
        <end position="812"/>
    </location>
</feature>
<dbReference type="Proteomes" id="UP001280581">
    <property type="component" value="Unassembled WGS sequence"/>
</dbReference>
<feature type="region of interest" description="Disordered" evidence="1">
    <location>
        <begin position="287"/>
        <end position="441"/>
    </location>
</feature>
<evidence type="ECO:0000313" key="3">
    <source>
        <dbReference type="EMBL" id="KAK3213810.1"/>
    </source>
</evidence>
<evidence type="ECO:0000313" key="4">
    <source>
        <dbReference type="Proteomes" id="UP001280581"/>
    </source>
</evidence>
<feature type="domain" description="DUF8032" evidence="2">
    <location>
        <begin position="458"/>
        <end position="552"/>
    </location>
</feature>
<feature type="compositionally biased region" description="Pro residues" evidence="1">
    <location>
        <begin position="406"/>
        <end position="420"/>
    </location>
</feature>
<feature type="compositionally biased region" description="Basic residues" evidence="1">
    <location>
        <begin position="158"/>
        <end position="193"/>
    </location>
</feature>
<feature type="compositionally biased region" description="Low complexity" evidence="1">
    <location>
        <begin position="72"/>
        <end position="83"/>
    </location>
</feature>
<feature type="region of interest" description="Disordered" evidence="1">
    <location>
        <begin position="569"/>
        <end position="705"/>
    </location>
</feature>
<dbReference type="AlphaFoldDB" id="A0AAN6M211"/>
<feature type="compositionally biased region" description="Polar residues" evidence="1">
    <location>
        <begin position="321"/>
        <end position="339"/>
    </location>
</feature>
<feature type="compositionally biased region" description="Low complexity" evidence="1">
    <location>
        <begin position="344"/>
        <end position="360"/>
    </location>
</feature>
<feature type="compositionally biased region" description="Low complexity" evidence="1">
    <location>
        <begin position="194"/>
        <end position="213"/>
    </location>
</feature>
<feature type="compositionally biased region" description="Polar residues" evidence="1">
    <location>
        <begin position="688"/>
        <end position="697"/>
    </location>
</feature>
<feature type="compositionally biased region" description="Polar residues" evidence="1">
    <location>
        <begin position="295"/>
        <end position="309"/>
    </location>
</feature>
<feature type="compositionally biased region" description="Basic and acidic residues" evidence="1">
    <location>
        <begin position="7"/>
        <end position="17"/>
    </location>
</feature>
<dbReference type="PANTHER" id="PTHR22949:SF0">
    <property type="entry name" value="RE27538P"/>
    <property type="match status" value="1"/>
</dbReference>
<feature type="region of interest" description="Disordered" evidence="1">
    <location>
        <begin position="1"/>
        <end position="85"/>
    </location>
</feature>
<name>A0AAN6M211_9PLEO</name>
<feature type="compositionally biased region" description="Low complexity" evidence="1">
    <location>
        <begin position="34"/>
        <end position="58"/>
    </location>
</feature>
<organism evidence="3 4">
    <name type="scientific">Pseudopithomyces chartarum</name>
    <dbReference type="NCBI Taxonomy" id="1892770"/>
    <lineage>
        <taxon>Eukaryota</taxon>
        <taxon>Fungi</taxon>
        <taxon>Dikarya</taxon>
        <taxon>Ascomycota</taxon>
        <taxon>Pezizomycotina</taxon>
        <taxon>Dothideomycetes</taxon>
        <taxon>Pleosporomycetidae</taxon>
        <taxon>Pleosporales</taxon>
        <taxon>Massarineae</taxon>
        <taxon>Didymosphaeriaceae</taxon>
        <taxon>Pseudopithomyces</taxon>
    </lineage>
</organism>
<reference evidence="3 4" key="1">
    <citation type="submission" date="2021-02" db="EMBL/GenBank/DDBJ databases">
        <title>Genome assembly of Pseudopithomyces chartarum.</title>
        <authorList>
            <person name="Jauregui R."/>
            <person name="Singh J."/>
            <person name="Voisey C."/>
        </authorList>
    </citation>
    <scope>NUCLEOTIDE SEQUENCE [LARGE SCALE GENOMIC DNA]</scope>
    <source>
        <strain evidence="3 4">AGR01</strain>
    </source>
</reference>
<feature type="compositionally biased region" description="Polar residues" evidence="1">
    <location>
        <begin position="260"/>
        <end position="272"/>
    </location>
</feature>
<comment type="caution">
    <text evidence="3">The sequence shown here is derived from an EMBL/GenBank/DDBJ whole genome shotgun (WGS) entry which is preliminary data.</text>
</comment>
<dbReference type="Pfam" id="PF26087">
    <property type="entry name" value="DUF8032"/>
    <property type="match status" value="1"/>
</dbReference>
<evidence type="ECO:0000259" key="2">
    <source>
        <dbReference type="Pfam" id="PF26087"/>
    </source>
</evidence>
<dbReference type="EMBL" id="WVTA01000004">
    <property type="protein sequence ID" value="KAK3213810.1"/>
    <property type="molecule type" value="Genomic_DNA"/>
</dbReference>
<gene>
    <name evidence="3" type="ORF">GRF29_28g1124052</name>
</gene>
<accession>A0AAN6M211</accession>
<feature type="compositionally biased region" description="Low complexity" evidence="1">
    <location>
        <begin position="583"/>
        <end position="592"/>
    </location>
</feature>
<feature type="region of interest" description="Disordered" evidence="1">
    <location>
        <begin position="145"/>
        <end position="272"/>
    </location>
</feature>
<sequence length="903" mass="99792">MSQSHAPDVKRRYKEEPAPGGAQRMVSCFPTTLSSSPPSHAASSTQQQQQHPASRPPATSRQHPPPAPAPAPASSRPLPTSAPVVTPRASVAYSSTCKPHPDMTALPDRILHPAPPPANTFFASSFVHICLDPARTLLTPILQHHPHPQQQGLPPPTHHPHPQQQHHPRPQVVQHPHHQPHPHPHHQQQHHQQHQQQQQHPESPHQSAPQQSPATAHYPSPHPAAQQVPPPHQSPYVQQIQQPPGPPQQEVPYYPAHPSPYSTNSAPSNYSASETPELMAAATMNRSGFPPISYHTPQSNSPASVQSPQHDQHGRPIYGQPPSQMPQSMYYTPYASTAVPQQPPYSQHPSTQQQQQQPMPTNSILMSHQQGQQMHHPHQPHPQTPGMTGSPKSRMSQTPLQRPPSGLGPPQPPPQAPPVGTPGMHNGAPPAANVNPNAAPGPIPATTPLVVRQDQNGVQWIAFEYSRDRVKMEYTIRCDVESINVDELPQDFKTENCVYPRACCNKEQYKGNRLHYETECNTVGWALAQLNPCLRGKRGLIQRAVDSWRNSNQDPRLRSRRVRRMAKMNTRKSTAVPHGNHMAGPNGPAAPGVPQSAGMAAPPQQPSMGMGGPQMHHHHEHPGGPQGGNNDVSEANTHHHQAPNGQQSPNDVREAHNFYPTYPPNESVAGSGGLPPMHDAMGHHSRPSHSSTVSATKQEQDEEERKVAMFGDLPEAKRRKFILVDDAQRGTRVRVRVTLDSVKMEEMPDSYRKINSVFPRSYFAMQMTSPPASPRGSKVFSDEPDNESDPSFPLGGRTTVPVPTLDGETTVPKPRLTRAKRSKEITLNDLGYRMSWSQSRVFAGRTLFLQKSLDAYRNKMRSSMMGHGQDVATVAPHFETRVGKRRWNERIEKNKKRGRESSP</sequence>
<protein>
    <recommendedName>
        <fullName evidence="2">DUF8032 domain-containing protein</fullName>
    </recommendedName>
</protein>
<keyword evidence="4" id="KW-1185">Reference proteome</keyword>
<evidence type="ECO:0000256" key="1">
    <source>
        <dbReference type="SAM" id="MobiDB-lite"/>
    </source>
</evidence>
<feature type="compositionally biased region" description="Low complexity" evidence="1">
    <location>
        <begin position="421"/>
        <end position="438"/>
    </location>
</feature>
<dbReference type="PANTHER" id="PTHR22949">
    <property type="entry name" value="WHITE COLLAR 2 PROTEIN WC2"/>
    <property type="match status" value="1"/>
</dbReference>
<proteinExistence type="predicted"/>
<dbReference type="InterPro" id="IPR058345">
    <property type="entry name" value="DUF8032"/>
</dbReference>